<dbReference type="GO" id="GO:0046872">
    <property type="term" value="F:metal ion binding"/>
    <property type="evidence" value="ECO:0007669"/>
    <property type="project" value="UniProtKB-KW"/>
</dbReference>
<dbReference type="PANTHER" id="PTHR11081">
    <property type="entry name" value="FLAP ENDONUCLEASE FAMILY MEMBER"/>
    <property type="match status" value="1"/>
</dbReference>
<dbReference type="Pfam" id="PF00752">
    <property type="entry name" value="XPG_N"/>
    <property type="match status" value="1"/>
</dbReference>
<organism evidence="6">
    <name type="scientific">viral metagenome</name>
    <dbReference type="NCBI Taxonomy" id="1070528"/>
    <lineage>
        <taxon>unclassified sequences</taxon>
        <taxon>metagenomes</taxon>
        <taxon>organismal metagenomes</taxon>
    </lineage>
</organism>
<keyword evidence="1" id="KW-0479">Metal-binding</keyword>
<evidence type="ECO:0008006" key="7">
    <source>
        <dbReference type="Google" id="ProtNLM"/>
    </source>
</evidence>
<dbReference type="InterPro" id="IPR029060">
    <property type="entry name" value="PIN-like_dom_sf"/>
</dbReference>
<name>A0A6C0I2L5_9ZZZZ</name>
<feature type="domain" description="XPG N-terminal" evidence="5">
    <location>
        <begin position="1"/>
        <end position="93"/>
    </location>
</feature>
<dbReference type="InterPro" id="IPR006086">
    <property type="entry name" value="XPG-I_dom"/>
</dbReference>
<dbReference type="Pfam" id="PF00867">
    <property type="entry name" value="XPG_I"/>
    <property type="match status" value="1"/>
</dbReference>
<reference evidence="6" key="1">
    <citation type="journal article" date="2020" name="Nature">
        <title>Giant virus diversity and host interactions through global metagenomics.</title>
        <authorList>
            <person name="Schulz F."/>
            <person name="Roux S."/>
            <person name="Paez-Espino D."/>
            <person name="Jungbluth S."/>
            <person name="Walsh D.A."/>
            <person name="Denef V.J."/>
            <person name="McMahon K.D."/>
            <person name="Konstantinidis K.T."/>
            <person name="Eloe-Fadrosh E.A."/>
            <person name="Kyrpides N.C."/>
            <person name="Woyke T."/>
        </authorList>
    </citation>
    <scope>NUCLEOTIDE SEQUENCE</scope>
    <source>
        <strain evidence="6">GVMAG-M-3300023184-190</strain>
    </source>
</reference>
<dbReference type="SMART" id="SM00485">
    <property type="entry name" value="XPGN"/>
    <property type="match status" value="1"/>
</dbReference>
<dbReference type="PRINTS" id="PR00853">
    <property type="entry name" value="XPGRADSUPER"/>
</dbReference>
<dbReference type="SUPFAM" id="SSF88723">
    <property type="entry name" value="PIN domain-like"/>
    <property type="match status" value="1"/>
</dbReference>
<dbReference type="AlphaFoldDB" id="A0A6C0I2L5"/>
<evidence type="ECO:0000259" key="5">
    <source>
        <dbReference type="SMART" id="SM00485"/>
    </source>
</evidence>
<dbReference type="Gene3D" id="3.40.50.1010">
    <property type="entry name" value="5'-nuclease"/>
    <property type="match status" value="1"/>
</dbReference>
<keyword evidence="2" id="KW-0255">Endonuclease</keyword>
<dbReference type="PANTHER" id="PTHR11081:SF9">
    <property type="entry name" value="FLAP ENDONUCLEASE 1"/>
    <property type="match status" value="1"/>
</dbReference>
<accession>A0A6C0I2L5</accession>
<keyword evidence="2" id="KW-0378">Hydrolase</keyword>
<keyword evidence="3" id="KW-0460">Magnesium</keyword>
<dbReference type="InterPro" id="IPR006085">
    <property type="entry name" value="XPG_DNA_repair_N"/>
</dbReference>
<evidence type="ECO:0000256" key="2">
    <source>
        <dbReference type="ARBA" id="ARBA00022759"/>
    </source>
</evidence>
<dbReference type="EMBL" id="MN740085">
    <property type="protein sequence ID" value="QHT87241.1"/>
    <property type="molecule type" value="Genomic_DNA"/>
</dbReference>
<dbReference type="GO" id="GO:0017108">
    <property type="term" value="F:5'-flap endonuclease activity"/>
    <property type="evidence" value="ECO:0007669"/>
    <property type="project" value="TreeGrafter"/>
</dbReference>
<evidence type="ECO:0000256" key="3">
    <source>
        <dbReference type="ARBA" id="ARBA00022842"/>
    </source>
</evidence>
<feature type="domain" description="XPG-I" evidence="4">
    <location>
        <begin position="138"/>
        <end position="207"/>
    </location>
</feature>
<evidence type="ECO:0000313" key="6">
    <source>
        <dbReference type="EMBL" id="QHT87241.1"/>
    </source>
</evidence>
<dbReference type="InterPro" id="IPR006084">
    <property type="entry name" value="XPG/Rad2"/>
</dbReference>
<sequence>MGIKCLNHYLSKRCSQEAIHAIHLKDLENRVVVIDASIFIYKFIGEGALVENMYLFVATLLEYNITPIFIFDGKPPPEKHQLLVERKQRKREAEEKYNLLLQNHDHDSADDKDALTALKKQFIRVKEKDLLLVKRLLDAYGVAHFVAPAEADILCAYLVATNVAYACISDDMDMFLFGCSRVIRNISLMKHTAKIYHTDLMLEELDISPRCFREILVLSGTDYNIQSNISLKDAFALYYQYKEERSDDAPSFYVWLMKEGRKGKMNCRITNFACILRTDQMFQFTHYKDLDVWTTSVQQAFDSRKKDIMKLHDILYEDGFIFV</sequence>
<protein>
    <recommendedName>
        <fullName evidence="7">XPG N-terminal domain-containing protein</fullName>
    </recommendedName>
</protein>
<proteinExistence type="predicted"/>
<evidence type="ECO:0000256" key="1">
    <source>
        <dbReference type="ARBA" id="ARBA00022723"/>
    </source>
</evidence>
<dbReference type="SMART" id="SM00484">
    <property type="entry name" value="XPGI"/>
    <property type="match status" value="1"/>
</dbReference>
<evidence type="ECO:0000259" key="4">
    <source>
        <dbReference type="SMART" id="SM00484"/>
    </source>
</evidence>
<keyword evidence="2" id="KW-0540">Nuclease</keyword>